<keyword evidence="5 6" id="KW-0472">Membrane</keyword>
<evidence type="ECO:0000256" key="3">
    <source>
        <dbReference type="ARBA" id="ARBA00022692"/>
    </source>
</evidence>
<evidence type="ECO:0000256" key="4">
    <source>
        <dbReference type="ARBA" id="ARBA00022989"/>
    </source>
</evidence>
<dbReference type="STRING" id="1499966.U14_01701"/>
<reference evidence="7" key="1">
    <citation type="journal article" date="2015" name="PeerJ">
        <title>First genomic representation of candidate bacterial phylum KSB3 points to enhanced environmental sensing as a trigger of wastewater bulking.</title>
        <authorList>
            <person name="Sekiguchi Y."/>
            <person name="Ohashi A."/>
            <person name="Parks D.H."/>
            <person name="Yamauchi T."/>
            <person name="Tyson G.W."/>
            <person name="Hugenholtz P."/>
        </authorList>
    </citation>
    <scope>NUCLEOTIDE SEQUENCE [LARGE SCALE GENOMIC DNA]</scope>
</reference>
<feature type="transmembrane region" description="Helical" evidence="6">
    <location>
        <begin position="142"/>
        <end position="159"/>
    </location>
</feature>
<evidence type="ECO:0000256" key="1">
    <source>
        <dbReference type="ARBA" id="ARBA00004651"/>
    </source>
</evidence>
<dbReference type="EMBL" id="DF820456">
    <property type="protein sequence ID" value="GAK50470.1"/>
    <property type="molecule type" value="Genomic_DNA"/>
</dbReference>
<dbReference type="Proteomes" id="UP000030700">
    <property type="component" value="Unassembled WGS sequence"/>
</dbReference>
<name>A0A0S6VYM5_9BACT</name>
<proteinExistence type="predicted"/>
<evidence type="ECO:0000256" key="5">
    <source>
        <dbReference type="ARBA" id="ARBA00023136"/>
    </source>
</evidence>
<keyword evidence="8" id="KW-1185">Reference proteome</keyword>
<feature type="transmembrane region" description="Helical" evidence="6">
    <location>
        <begin position="266"/>
        <end position="286"/>
    </location>
</feature>
<gene>
    <name evidence="7" type="ORF">U14_01701</name>
</gene>
<keyword evidence="3 6" id="KW-0812">Transmembrane</keyword>
<feature type="transmembrane region" description="Helical" evidence="6">
    <location>
        <begin position="233"/>
        <end position="254"/>
    </location>
</feature>
<evidence type="ECO:0000313" key="7">
    <source>
        <dbReference type="EMBL" id="GAK50470.1"/>
    </source>
</evidence>
<keyword evidence="4 6" id="KW-1133">Transmembrane helix</keyword>
<evidence type="ECO:0000256" key="6">
    <source>
        <dbReference type="SAM" id="Phobius"/>
    </source>
</evidence>
<sequence>MEIKQAQKLPRGSRLSDESFITLFMVGVLTILFGLACAVVPNFYLPQNMLNLITNNWFIIILGISVTFVLITGNFDMSVGGNIALAGVLSAYFCQDANVSQNVLANGLGLPYVAAVGLTLLCSMGVGAVNAFFIAKLKVPSIIVTLSTMMLARGIAQVITRGAQRNTSLPDAFGVLGSLGIPGTSIRLPVLLMLTLLILAFIFEKKTVFARRIYLIGANPEAARLSGINVTKYLSGLYIFSGLLAGMTGILLASEFKAGASSRATGYEFDALVVTLLGGVSIYGGFGSVLGMFVGALILSVVTSSATGLLLSPDWQFTLKGIVTFIAILAQRYALDRRKG</sequence>
<feature type="transmembrane region" description="Helical" evidence="6">
    <location>
        <begin position="112"/>
        <end position="135"/>
    </location>
</feature>
<dbReference type="PANTHER" id="PTHR32196:SF63">
    <property type="entry name" value="INNER MEMBRANE ABC TRANSPORTER PERMEASE PROTEIN YJFF"/>
    <property type="match status" value="1"/>
</dbReference>
<protein>
    <submittedName>
        <fullName evidence="7">Probable sugar ABC transporter, permease protein</fullName>
    </submittedName>
</protein>
<organism evidence="7">
    <name type="scientific">Candidatus Moduliflexus flocculans</name>
    <dbReference type="NCBI Taxonomy" id="1499966"/>
    <lineage>
        <taxon>Bacteria</taxon>
        <taxon>Candidatus Moduliflexota</taxon>
        <taxon>Candidatus Moduliflexia</taxon>
        <taxon>Candidatus Moduliflexales</taxon>
        <taxon>Candidatus Moduliflexaceae</taxon>
    </lineage>
</organism>
<accession>A0A0S6VYM5</accession>
<dbReference type="Pfam" id="PF02653">
    <property type="entry name" value="BPD_transp_2"/>
    <property type="match status" value="1"/>
</dbReference>
<dbReference type="HOGENOM" id="CLU_028880_2_2_0"/>
<dbReference type="InterPro" id="IPR001851">
    <property type="entry name" value="ABC_transp_permease"/>
</dbReference>
<evidence type="ECO:0000256" key="2">
    <source>
        <dbReference type="ARBA" id="ARBA00022475"/>
    </source>
</evidence>
<feature type="transmembrane region" description="Helical" evidence="6">
    <location>
        <begin position="179"/>
        <end position="203"/>
    </location>
</feature>
<dbReference type="AlphaFoldDB" id="A0A0S6VYM5"/>
<dbReference type="GO" id="GO:0022857">
    <property type="term" value="F:transmembrane transporter activity"/>
    <property type="evidence" value="ECO:0007669"/>
    <property type="project" value="InterPro"/>
</dbReference>
<keyword evidence="2" id="KW-1003">Cell membrane</keyword>
<dbReference type="CDD" id="cd06579">
    <property type="entry name" value="TM_PBP1_transp_AraH_like"/>
    <property type="match status" value="1"/>
</dbReference>
<dbReference type="PANTHER" id="PTHR32196">
    <property type="entry name" value="ABC TRANSPORTER PERMEASE PROTEIN YPHD-RELATED-RELATED"/>
    <property type="match status" value="1"/>
</dbReference>
<evidence type="ECO:0000313" key="8">
    <source>
        <dbReference type="Proteomes" id="UP000030700"/>
    </source>
</evidence>
<comment type="subcellular location">
    <subcellularLocation>
        <location evidence="1">Cell membrane</location>
        <topology evidence="1">Multi-pass membrane protein</topology>
    </subcellularLocation>
</comment>
<feature type="transmembrane region" description="Helical" evidence="6">
    <location>
        <begin position="57"/>
        <end position="75"/>
    </location>
</feature>
<dbReference type="GO" id="GO:0005886">
    <property type="term" value="C:plasma membrane"/>
    <property type="evidence" value="ECO:0007669"/>
    <property type="project" value="UniProtKB-SubCell"/>
</dbReference>
<feature type="transmembrane region" description="Helical" evidence="6">
    <location>
        <begin position="20"/>
        <end position="45"/>
    </location>
</feature>